<name>A0A178ZC46_9EURO</name>
<accession>A0A178ZC46</accession>
<dbReference type="EMBL" id="LVYI01000008">
    <property type="protein sequence ID" value="OAP57051.1"/>
    <property type="molecule type" value="Genomic_DNA"/>
</dbReference>
<keyword evidence="3" id="KW-1185">Reference proteome</keyword>
<dbReference type="Gene3D" id="3.40.30.10">
    <property type="entry name" value="Glutaredoxin"/>
    <property type="match status" value="1"/>
</dbReference>
<dbReference type="InterPro" id="IPR054416">
    <property type="entry name" value="GST_UstS-like_C"/>
</dbReference>
<dbReference type="AlphaFoldDB" id="A0A178ZC46"/>
<evidence type="ECO:0000259" key="1">
    <source>
        <dbReference type="Pfam" id="PF22041"/>
    </source>
</evidence>
<protein>
    <recommendedName>
        <fullName evidence="1">Glutathione S-transferase UstS-like C-terminal domain-containing protein</fullName>
    </recommendedName>
</protein>
<organism evidence="2 3">
    <name type="scientific">Fonsecaea erecta</name>
    <dbReference type="NCBI Taxonomy" id="1367422"/>
    <lineage>
        <taxon>Eukaryota</taxon>
        <taxon>Fungi</taxon>
        <taxon>Dikarya</taxon>
        <taxon>Ascomycota</taxon>
        <taxon>Pezizomycotina</taxon>
        <taxon>Eurotiomycetes</taxon>
        <taxon>Chaetothyriomycetidae</taxon>
        <taxon>Chaetothyriales</taxon>
        <taxon>Herpotrichiellaceae</taxon>
        <taxon>Fonsecaea</taxon>
    </lineage>
</organism>
<dbReference type="OrthoDB" id="4951845at2759"/>
<sequence>MLRPGSSLLKRLDARLAGTCSRVRYLWTGEDSTKGSRKRLLLFDIASNQSPFSIHRVHSSNSFLRNQHSFSPNTIRSRLALHYKGIPYTESWISYPDIEPLWQELKIPVPPRREDISGNNNKRPPSPSCTLPILLLDADDFRHDALNRLHDAKIPGVYETVQTRYGIFTPVVSTLGIALALEMLFRDPERYPPLFPDRQSLEQTQQVQSIITRLLPATRRLIIPSVPDILDDRGKEYFTRTRSKWFDVSSLDELRPRTPEETDRLWANIEAELEPILCTLHDSPLVRGPELHDALDWNAEVGASEQNDGGHHASASRVRYLSGGPYPTYADFILMAFLAWIARVDMDAWARLTFYIGRGVLEDLWMGCLPYLRSGGYVGTLEWFRPARRQTGQHPSHLSWK</sequence>
<evidence type="ECO:0000313" key="2">
    <source>
        <dbReference type="EMBL" id="OAP57051.1"/>
    </source>
</evidence>
<comment type="caution">
    <text evidence="2">The sequence shown here is derived from an EMBL/GenBank/DDBJ whole genome shotgun (WGS) entry which is preliminary data.</text>
</comment>
<dbReference type="Gene3D" id="1.20.1050.10">
    <property type="match status" value="1"/>
</dbReference>
<gene>
    <name evidence="2" type="ORF">AYL99_09164</name>
</gene>
<dbReference type="Proteomes" id="UP000078343">
    <property type="component" value="Unassembled WGS sequence"/>
</dbReference>
<reference evidence="2 3" key="1">
    <citation type="submission" date="2016-04" db="EMBL/GenBank/DDBJ databases">
        <title>Draft genome of Fonsecaea erecta CBS 125763.</title>
        <authorList>
            <person name="Weiss V.A."/>
            <person name="Vicente V.A."/>
            <person name="Raittz R.T."/>
            <person name="Moreno L.F."/>
            <person name="De Souza E.M."/>
            <person name="Pedrosa F.O."/>
            <person name="Steffens M.B."/>
            <person name="Faoro H."/>
            <person name="Tadra-Sfeir M.Z."/>
            <person name="Najafzadeh M.J."/>
            <person name="Felipe M.S."/>
            <person name="Teixeira M."/>
            <person name="Sun J."/>
            <person name="Xi L."/>
            <person name="Gomes R."/>
            <person name="De Azevedo C.M."/>
            <person name="Salgado C.G."/>
            <person name="Da Silva M.B."/>
            <person name="Nascimento M.F."/>
            <person name="Queiroz-Telles F."/>
            <person name="Attili D.S."/>
            <person name="Gorbushina A."/>
        </authorList>
    </citation>
    <scope>NUCLEOTIDE SEQUENCE [LARGE SCALE GENOMIC DNA]</scope>
    <source>
        <strain evidence="2 3">CBS 125763</strain>
    </source>
</reference>
<evidence type="ECO:0000313" key="3">
    <source>
        <dbReference type="Proteomes" id="UP000078343"/>
    </source>
</evidence>
<dbReference type="GeneID" id="30013332"/>
<dbReference type="Pfam" id="PF22041">
    <property type="entry name" value="GST_C_7"/>
    <property type="match status" value="1"/>
</dbReference>
<feature type="domain" description="Glutathione S-transferase UstS-like C-terminal" evidence="1">
    <location>
        <begin position="212"/>
        <end position="281"/>
    </location>
</feature>
<dbReference type="RefSeq" id="XP_018690418.1">
    <property type="nucleotide sequence ID" value="XM_018840671.1"/>
</dbReference>
<proteinExistence type="predicted"/>
<dbReference type="STRING" id="1367422.A0A178ZC46"/>